<evidence type="ECO:0000313" key="19">
    <source>
        <dbReference type="Proteomes" id="UP001620273"/>
    </source>
</evidence>
<comment type="catalytic activity">
    <reaction evidence="11">
        <text>Couples ATP hydrolysis with the unwinding of duplex DNA by translocating in the 3'-5' direction.</text>
        <dbReference type="EC" id="5.6.2.4"/>
    </reaction>
</comment>
<sequence>MNGMKAKGNAFQPSDEQRQVAYAPENDDVLVVAGAGSGKTTTMTARVNHLIACGVPPERILGLTFTKKAAAELSEKVSGGLQASTNMLLKPTVMTYDAFFQSIVRQYGLLVGFDQDTQPLSDAGAIQLASNVIEAHLDELFAASGQDGDDGQDGESNTDEPDGTQQGKFRTLVGKLLNLSHAIGGAMIGGDCDSIAEAVRRIRHWDDTFIERVQRIVDADIKERNAVIPSRDPLGEDEKKRRKRAKKDTDEQYAEKVRKQEEEWRRQRADAALFHCAKMLDATKQRNVLLNLVEAYEQAKREAGMAEFSDFTIAAYQLVRRFPSIGQQYRHRYTHVLLDEYQDTSTTQSELIAALFHPDAGGSIADAGRSAVTAVGDPYQSIYAWRGASPGALRIFQRAFDLEQPGFKPYPMTISRRNPRMVLQMANNLTLGLRRTHRRRSSSRMSEVDVLPLNNNPDNTERGTVGVQEYATLGQEIDAVVRFAKFAIARHTNADPAADAKERPHVAVLFRSKRQMPYYEQALRAKGLSVQTVGYSALLERADVRDVLALLRVAADPTDSQSLMRLLATPRFHMEAKQLTALARCADQRDTERRYQALVQAGYATGKETARQRAEVVREHRGQLPHMVYLSDVVADTHEPADLAGCKLDETAVDAVVRAGGILREVRQAMGLPLEHVVRAAIRALDLDVDTVLAQAFADSRQSVNPTLAHAPVESIIELVGTYTQEIVQAGQATLRGFISWIDSLKTVDDPTAAAHTEPVDVVLMTIHQAKGLQWDAVAVVDVNDKTFPSSQGDSLSVKPADDTKTVSSTNAAGEWEPPEYTEKANTWLTCADMVPAPVRADADILPRFPHDAVQGVDPTEAFSEFEDTLTLADEEYGTGRNLPIDGMDSIDKNKLFLTQREEYGRRLHEDERRLAYVAVTRAKHEVFVTATQSSSIDMWSEDSKSNTRSVFWQEMYDSMRHYAKTEGLQPAALPSWADRRELEADQNADPKDGHPHTLASVGQPLPDGFFVGDGARDFEDAVVGQAWTTPVELIHEKTSLAWPANLSEEIRRKLDESAQETLEWMTSAESAKSVESGKSVKSEKSAKSAVSGESGESRVSAGLSESPQSTESPESKQNDTFQANGQTEPWDINETDVLSRRTRALLNDMDLQPQEYQLSTAPDDLDDQVKQTAMRLMANSRRSVTSLQTQAGQTDNRKLQQYWRGMIRPIPRIASPSAEAGTLFHAWAEQFVNAYDDSGIIEGTDASGIDGQMNDAAVPASAATTREAMISDLNARAELLSAAKVENPEGSVDVAQGSADAVRSGASPAGSSPAGTSAKAGASATAGTSAKGTALERKLVTWERRLVASRWAKRRPQAAERQIVISLPQLDDIIVHGKLDAVFYGGLDPQDDTKRFTVVDWKTGRKPRKPSDIDEKLAQLDMYRLLLSRVENVPLDSIDATLYYLSEPQEADRELHARGKTEQDILAELSSGIPEESDND</sequence>
<evidence type="ECO:0000256" key="10">
    <source>
        <dbReference type="ARBA" id="ARBA00023235"/>
    </source>
</evidence>
<evidence type="ECO:0000256" key="14">
    <source>
        <dbReference type="PROSITE-ProRule" id="PRU00560"/>
    </source>
</evidence>
<dbReference type="EMBL" id="JAOQBW010000003">
    <property type="protein sequence ID" value="MFK3576405.1"/>
    <property type="molecule type" value="Genomic_DNA"/>
</dbReference>
<feature type="region of interest" description="Disordered" evidence="15">
    <location>
        <begin position="984"/>
        <end position="1006"/>
    </location>
</feature>
<dbReference type="Pfam" id="PF00580">
    <property type="entry name" value="UvrD-helicase"/>
    <property type="match status" value="1"/>
</dbReference>
<dbReference type="PANTHER" id="PTHR11070">
    <property type="entry name" value="UVRD / RECB / PCRA DNA HELICASE FAMILY MEMBER"/>
    <property type="match status" value="1"/>
</dbReference>
<dbReference type="CDD" id="cd17932">
    <property type="entry name" value="DEXQc_UvrD"/>
    <property type="match status" value="1"/>
</dbReference>
<organism evidence="18 19">
    <name type="scientific">Bifidobacterium thermacidophilum</name>
    <dbReference type="NCBI Taxonomy" id="246618"/>
    <lineage>
        <taxon>Bacteria</taxon>
        <taxon>Bacillati</taxon>
        <taxon>Actinomycetota</taxon>
        <taxon>Actinomycetes</taxon>
        <taxon>Bifidobacteriales</taxon>
        <taxon>Bifidobacteriaceae</taxon>
        <taxon>Bifidobacterium</taxon>
    </lineage>
</organism>
<feature type="compositionally biased region" description="Basic and acidic residues" evidence="15">
    <location>
        <begin position="984"/>
        <end position="996"/>
    </location>
</feature>
<keyword evidence="19" id="KW-1185">Reference proteome</keyword>
<comment type="catalytic activity">
    <reaction evidence="13">
        <text>ATP + H2O = ADP + phosphate + H(+)</text>
        <dbReference type="Rhea" id="RHEA:13065"/>
        <dbReference type="ChEBI" id="CHEBI:15377"/>
        <dbReference type="ChEBI" id="CHEBI:15378"/>
        <dbReference type="ChEBI" id="CHEBI:30616"/>
        <dbReference type="ChEBI" id="CHEBI:43474"/>
        <dbReference type="ChEBI" id="CHEBI:456216"/>
        <dbReference type="EC" id="5.6.2.4"/>
    </reaction>
</comment>
<keyword evidence="5 14" id="KW-0347">Helicase</keyword>
<keyword evidence="10" id="KW-0413">Isomerase</keyword>
<dbReference type="Proteomes" id="UP001620273">
    <property type="component" value="Unassembled WGS sequence"/>
</dbReference>
<evidence type="ECO:0000256" key="9">
    <source>
        <dbReference type="ARBA" id="ARBA00023204"/>
    </source>
</evidence>
<feature type="domain" description="UvrD-like helicase C-terminal" evidence="17">
    <location>
        <begin position="420"/>
        <end position="772"/>
    </location>
</feature>
<evidence type="ECO:0000256" key="7">
    <source>
        <dbReference type="ARBA" id="ARBA00022840"/>
    </source>
</evidence>
<feature type="region of interest" description="Disordered" evidence="15">
    <location>
        <begin position="434"/>
        <end position="463"/>
    </location>
</feature>
<gene>
    <name evidence="18" type="ORF">OCH74_05990</name>
</gene>
<evidence type="ECO:0000256" key="4">
    <source>
        <dbReference type="ARBA" id="ARBA00022801"/>
    </source>
</evidence>
<dbReference type="InterPro" id="IPR000212">
    <property type="entry name" value="DNA_helicase_UvrD/REP"/>
</dbReference>
<evidence type="ECO:0000256" key="12">
    <source>
        <dbReference type="ARBA" id="ARBA00034808"/>
    </source>
</evidence>
<dbReference type="Pfam" id="PF13361">
    <property type="entry name" value="UvrD_C"/>
    <property type="match status" value="1"/>
</dbReference>
<feature type="compositionally biased region" description="Acidic residues" evidence="15">
    <location>
        <begin position="147"/>
        <end position="162"/>
    </location>
</feature>
<comment type="caution">
    <text evidence="18">The sequence shown here is derived from an EMBL/GenBank/DDBJ whole genome shotgun (WGS) entry which is preliminary data.</text>
</comment>
<protein>
    <recommendedName>
        <fullName evidence="12">DNA 3'-5' helicase</fullName>
        <ecNumber evidence="12">5.6.2.4</ecNumber>
    </recommendedName>
</protein>
<keyword evidence="7 14" id="KW-0067">ATP-binding</keyword>
<keyword evidence="6" id="KW-0269">Exonuclease</keyword>
<dbReference type="EC" id="5.6.2.4" evidence="12"/>
<dbReference type="InterPro" id="IPR011604">
    <property type="entry name" value="PDDEXK-like_dom_sf"/>
</dbReference>
<dbReference type="Gene3D" id="1.10.486.10">
    <property type="entry name" value="PCRA, domain 4"/>
    <property type="match status" value="1"/>
</dbReference>
<dbReference type="Gene3D" id="3.40.50.300">
    <property type="entry name" value="P-loop containing nucleotide triphosphate hydrolases"/>
    <property type="match status" value="4"/>
</dbReference>
<keyword evidence="8" id="KW-0238">DNA-binding</keyword>
<dbReference type="InterPro" id="IPR027417">
    <property type="entry name" value="P-loop_NTPase"/>
</dbReference>
<keyword evidence="3" id="KW-0227">DNA damage</keyword>
<evidence type="ECO:0000256" key="5">
    <source>
        <dbReference type="ARBA" id="ARBA00022806"/>
    </source>
</evidence>
<feature type="region of interest" description="Disordered" evidence="15">
    <location>
        <begin position="143"/>
        <end position="166"/>
    </location>
</feature>
<dbReference type="Gene3D" id="3.90.320.10">
    <property type="match status" value="1"/>
</dbReference>
<dbReference type="PROSITE" id="PS51198">
    <property type="entry name" value="UVRD_HELICASE_ATP_BIND"/>
    <property type="match status" value="1"/>
</dbReference>
<evidence type="ECO:0000256" key="3">
    <source>
        <dbReference type="ARBA" id="ARBA00022763"/>
    </source>
</evidence>
<dbReference type="RefSeq" id="WP_404440995.1">
    <property type="nucleotide sequence ID" value="NZ_JAOQBW010000003.1"/>
</dbReference>
<dbReference type="InterPro" id="IPR014016">
    <property type="entry name" value="UvrD-like_ATP-bd"/>
</dbReference>
<name>A0ABW8KQR2_9BIFI</name>
<dbReference type="Pfam" id="PF12705">
    <property type="entry name" value="PDDEXK_1"/>
    <property type="match status" value="1"/>
</dbReference>
<keyword evidence="1" id="KW-0540">Nuclease</keyword>
<proteinExistence type="predicted"/>
<keyword evidence="2 14" id="KW-0547">Nucleotide-binding</keyword>
<feature type="compositionally biased region" description="Polar residues" evidence="15">
    <location>
        <begin position="1119"/>
        <end position="1128"/>
    </location>
</feature>
<evidence type="ECO:0000256" key="8">
    <source>
        <dbReference type="ARBA" id="ARBA00023125"/>
    </source>
</evidence>
<keyword evidence="4 14" id="KW-0378">Hydrolase</keyword>
<evidence type="ECO:0000313" key="18">
    <source>
        <dbReference type="EMBL" id="MFK3576405.1"/>
    </source>
</evidence>
<evidence type="ECO:0000256" key="6">
    <source>
        <dbReference type="ARBA" id="ARBA00022839"/>
    </source>
</evidence>
<feature type="binding site" evidence="14">
    <location>
        <begin position="33"/>
        <end position="40"/>
    </location>
    <ligand>
        <name>ATP</name>
        <dbReference type="ChEBI" id="CHEBI:30616"/>
    </ligand>
</feature>
<dbReference type="SUPFAM" id="SSF52540">
    <property type="entry name" value="P-loop containing nucleoside triphosphate hydrolases"/>
    <property type="match status" value="1"/>
</dbReference>
<evidence type="ECO:0000259" key="17">
    <source>
        <dbReference type="PROSITE" id="PS51217"/>
    </source>
</evidence>
<feature type="region of interest" description="Disordered" evidence="15">
    <location>
        <begin position="228"/>
        <end position="261"/>
    </location>
</feature>
<feature type="compositionally biased region" description="Basic and acidic residues" evidence="15">
    <location>
        <begin position="247"/>
        <end position="261"/>
    </location>
</feature>
<feature type="compositionally biased region" description="Low complexity" evidence="15">
    <location>
        <begin position="1305"/>
        <end position="1330"/>
    </location>
</feature>
<dbReference type="PROSITE" id="PS51217">
    <property type="entry name" value="UVRD_HELICASE_CTER"/>
    <property type="match status" value="1"/>
</dbReference>
<feature type="compositionally biased region" description="Low complexity" evidence="15">
    <location>
        <begin position="1068"/>
        <end position="1078"/>
    </location>
</feature>
<feature type="region of interest" description="Disordered" evidence="15">
    <location>
        <begin position="1066"/>
        <end position="1136"/>
    </location>
</feature>
<dbReference type="InterPro" id="IPR014017">
    <property type="entry name" value="DNA_helicase_UvrD-like_C"/>
</dbReference>
<dbReference type="PANTHER" id="PTHR11070:SF55">
    <property type="entry name" value="DNA 3'-5' HELICASE"/>
    <property type="match status" value="1"/>
</dbReference>
<evidence type="ECO:0000256" key="2">
    <source>
        <dbReference type="ARBA" id="ARBA00022741"/>
    </source>
</evidence>
<accession>A0ABW8KQR2</accession>
<feature type="domain" description="UvrD-like helicase ATP-binding" evidence="16">
    <location>
        <begin position="12"/>
        <end position="419"/>
    </location>
</feature>
<evidence type="ECO:0000259" key="16">
    <source>
        <dbReference type="PROSITE" id="PS51198"/>
    </source>
</evidence>
<feature type="region of interest" description="Disordered" evidence="15">
    <location>
        <begin position="1291"/>
        <end position="1330"/>
    </location>
</feature>
<dbReference type="InterPro" id="IPR038726">
    <property type="entry name" value="PDDEXK_AddAB-type"/>
</dbReference>
<evidence type="ECO:0000256" key="1">
    <source>
        <dbReference type="ARBA" id="ARBA00022722"/>
    </source>
</evidence>
<evidence type="ECO:0000256" key="15">
    <source>
        <dbReference type="SAM" id="MobiDB-lite"/>
    </source>
</evidence>
<feature type="region of interest" description="Disordered" evidence="15">
    <location>
        <begin position="789"/>
        <end position="817"/>
    </location>
</feature>
<reference evidence="18 19" key="1">
    <citation type="submission" date="2022-09" db="EMBL/GenBank/DDBJ databases">
        <title>Genome sequencing of four strains from tibetan pig.</title>
        <authorList>
            <person name="Feng J."/>
        </authorList>
    </citation>
    <scope>NUCLEOTIDE SEQUENCE [LARGE SCALE GENOMIC DNA]</scope>
    <source>
        <strain evidence="18 19">11-1-1</strain>
    </source>
</reference>
<evidence type="ECO:0000256" key="11">
    <source>
        <dbReference type="ARBA" id="ARBA00034617"/>
    </source>
</evidence>
<keyword evidence="9" id="KW-0234">DNA repair</keyword>
<evidence type="ECO:0000256" key="13">
    <source>
        <dbReference type="ARBA" id="ARBA00048988"/>
    </source>
</evidence>